<organism evidence="1 2">
    <name type="scientific">Candidatus Methanogaster sp</name>
    <dbReference type="NCBI Taxonomy" id="3386292"/>
    <lineage>
        <taxon>Archaea</taxon>
        <taxon>Methanobacteriati</taxon>
        <taxon>Methanobacteriota</taxon>
        <taxon>Stenosarchaea group</taxon>
        <taxon>Methanomicrobia</taxon>
        <taxon>Methanosarcinales</taxon>
        <taxon>ANME-2 cluster</taxon>
        <taxon>Candidatus Methanogasteraceae</taxon>
        <taxon>Candidatus Methanogaster</taxon>
    </lineage>
</organism>
<comment type="caution">
    <text evidence="1">The sequence shown here is derived from an EMBL/GenBank/DDBJ whole genome shotgun (WGS) entry which is preliminary data.</text>
</comment>
<protein>
    <submittedName>
        <fullName evidence="1">Uncharacterized protein</fullName>
    </submittedName>
</protein>
<sequence>MKLSLNYIGGTTINKGLSVAARIDEQEYTKGIKFSDDDMAQLQIQQHSLHPK</sequence>
<dbReference type="EMBL" id="PQXF01000022">
    <property type="protein sequence ID" value="PXF59794.1"/>
    <property type="molecule type" value="Genomic_DNA"/>
</dbReference>
<accession>A0AC61L1F8</accession>
<dbReference type="Proteomes" id="UP000248329">
    <property type="component" value="Unassembled WGS sequence"/>
</dbReference>
<evidence type="ECO:0000313" key="1">
    <source>
        <dbReference type="EMBL" id="PXF59794.1"/>
    </source>
</evidence>
<reference evidence="1" key="1">
    <citation type="submission" date="2018-01" db="EMBL/GenBank/DDBJ databases">
        <authorList>
            <person name="Krukenberg V."/>
        </authorList>
    </citation>
    <scope>NUCLEOTIDE SEQUENCE</scope>
    <source>
        <strain evidence="1">E20ANME2</strain>
    </source>
</reference>
<name>A0AC61L1F8_9EURY</name>
<evidence type="ECO:0000313" key="2">
    <source>
        <dbReference type="Proteomes" id="UP000248329"/>
    </source>
</evidence>
<gene>
    <name evidence="1" type="ORF">C4B59_10885</name>
</gene>
<proteinExistence type="predicted"/>